<dbReference type="InterPro" id="IPR005835">
    <property type="entry name" value="NTP_transferase_dom"/>
</dbReference>
<proteinExistence type="predicted"/>
<dbReference type="AlphaFoldDB" id="A0A1Q6DST6"/>
<reference evidence="2" key="1">
    <citation type="submission" date="2016-12" db="EMBL/GenBank/DDBJ databases">
        <title>Discovery of methanogenic haloarchaea.</title>
        <authorList>
            <person name="Sorokin D.Y."/>
            <person name="Makarova K.S."/>
            <person name="Abbas B."/>
            <person name="Ferrer M."/>
            <person name="Golyshin P.N."/>
        </authorList>
    </citation>
    <scope>NUCLEOTIDE SEQUENCE [LARGE SCALE GENOMIC DNA]</scope>
    <source>
        <strain evidence="2">HMET1</strain>
    </source>
</reference>
<sequence>MKGVIPVAGKGTRLYPQTHTKPKPLVELAGKPVIGHILDRFEQSKINEVVLVVGYMKEQLIDYVDNAFGSKFNEIYYVEQDNREGLGHAIYQAKDVVNDEPVIIALGDMIFEKGYNEFILEHEKDGGLDGSIGIKKVKEPSHYGIATIQNNSIKKLEEKPDEPESNNAISGVYIIENTKELFNSLEYLIENEIRGKGNEFQLTDALQQMVENGVKLGNFEVKDWYDCGRPKTLLEANKTLLKQNTYKINKFEHSLVNKPVYVGENVKIENSIIGPNVSVSDHVEIKNSIVQNTILGKGSKVKDINLVDSIVGEEAEVTGEKNSLNIGDNSKLEF</sequence>
<dbReference type="PANTHER" id="PTHR42883">
    <property type="entry name" value="GLUCOSE-1-PHOSPHATE THYMIDYLTRANSFERASE"/>
    <property type="match status" value="1"/>
</dbReference>
<evidence type="ECO:0000313" key="3">
    <source>
        <dbReference type="Proteomes" id="UP000185744"/>
    </source>
</evidence>
<dbReference type="PANTHER" id="PTHR42883:SF2">
    <property type="entry name" value="THYMIDYLYLTRANSFERASE"/>
    <property type="match status" value="1"/>
</dbReference>
<dbReference type="InParanoid" id="A0A1Q6DST6"/>
<accession>A0A1Q6DST6</accession>
<dbReference type="FunCoup" id="A0A1Q6DST6">
    <property type="interactions" value="67"/>
</dbReference>
<organism evidence="2 3">
    <name type="scientific">Methanohalarchaeum thermophilum</name>
    <dbReference type="NCBI Taxonomy" id="1903181"/>
    <lineage>
        <taxon>Archaea</taxon>
        <taxon>Methanobacteriati</taxon>
        <taxon>Methanobacteriota</taxon>
        <taxon>Methanonatronarchaeia</taxon>
        <taxon>Methanonatronarchaeales</taxon>
        <taxon>Methanonatronarchaeaceae</taxon>
        <taxon>Candidatus Methanohalarchaeum</taxon>
    </lineage>
</organism>
<protein>
    <submittedName>
        <fullName evidence="2">dTDP-glucose pyrophosphorylase RfbA</fullName>
    </submittedName>
</protein>
<comment type="caution">
    <text evidence="2">The sequence shown here is derived from an EMBL/GenBank/DDBJ whole genome shotgun (WGS) entry which is preliminary data.</text>
</comment>
<dbReference type="Proteomes" id="UP000185744">
    <property type="component" value="Unassembled WGS sequence"/>
</dbReference>
<dbReference type="EMBL" id="MSDW01000002">
    <property type="protein sequence ID" value="OKY77408.1"/>
    <property type="molecule type" value="Genomic_DNA"/>
</dbReference>
<dbReference type="Gene3D" id="3.90.550.10">
    <property type="entry name" value="Spore Coat Polysaccharide Biosynthesis Protein SpsA, Chain A"/>
    <property type="match status" value="1"/>
</dbReference>
<dbReference type="SUPFAM" id="SSF53448">
    <property type="entry name" value="Nucleotide-diphospho-sugar transferases"/>
    <property type="match status" value="1"/>
</dbReference>
<dbReference type="Pfam" id="PF00483">
    <property type="entry name" value="NTP_transferase"/>
    <property type="match status" value="1"/>
</dbReference>
<feature type="domain" description="Nucleotidyl transferase" evidence="1">
    <location>
        <begin position="2"/>
        <end position="242"/>
    </location>
</feature>
<evidence type="ECO:0000313" key="2">
    <source>
        <dbReference type="EMBL" id="OKY77408.1"/>
    </source>
</evidence>
<gene>
    <name evidence="2" type="ORF">BTN85_2058</name>
</gene>
<name>A0A1Q6DST6_METT1</name>
<evidence type="ECO:0000259" key="1">
    <source>
        <dbReference type="Pfam" id="PF00483"/>
    </source>
</evidence>
<keyword evidence="3" id="KW-1185">Reference proteome</keyword>
<dbReference type="InterPro" id="IPR029044">
    <property type="entry name" value="Nucleotide-diphossugar_trans"/>
</dbReference>
<dbReference type="STRING" id="1903181.BTN85_2058"/>